<dbReference type="Gene3D" id="3.40.50.10330">
    <property type="entry name" value="Probable inorganic polyphosphate/atp-NAD kinase, domain 1"/>
    <property type="match status" value="1"/>
</dbReference>
<dbReference type="STRING" id="554055.A0A2P6V6U3"/>
<dbReference type="Gene3D" id="2.60.200.30">
    <property type="entry name" value="Probable inorganic polyphosphate/atp-NAD kinase, domain 2"/>
    <property type="match status" value="1"/>
</dbReference>
<comment type="caution">
    <text evidence="8">The sequence shown here is derived from an EMBL/GenBank/DDBJ whole genome shotgun (WGS) entry which is preliminary data.</text>
</comment>
<dbReference type="AlphaFoldDB" id="A0A2P6V6U3"/>
<accession>A0A2P6V6U3</accession>
<dbReference type="InterPro" id="IPR016064">
    <property type="entry name" value="NAD/diacylglycerol_kinase_sf"/>
</dbReference>
<dbReference type="SUPFAM" id="SSF111331">
    <property type="entry name" value="NAD kinase/diacylglycerol kinase-like"/>
    <property type="match status" value="1"/>
</dbReference>
<protein>
    <submittedName>
        <fullName evidence="8">ATP-NAD kinase</fullName>
    </submittedName>
</protein>
<keyword evidence="6" id="KW-0521">NADP</keyword>
<keyword evidence="9" id="KW-1185">Reference proteome</keyword>
<evidence type="ECO:0000256" key="5">
    <source>
        <dbReference type="ARBA" id="ARBA00022840"/>
    </source>
</evidence>
<dbReference type="InterPro" id="IPR017438">
    <property type="entry name" value="ATP-NAD_kinase_N"/>
</dbReference>
<dbReference type="GO" id="GO:0019674">
    <property type="term" value="P:NAD+ metabolic process"/>
    <property type="evidence" value="ECO:0007669"/>
    <property type="project" value="InterPro"/>
</dbReference>
<dbReference type="Pfam" id="PF01513">
    <property type="entry name" value="NAD_kinase"/>
    <property type="match status" value="1"/>
</dbReference>
<evidence type="ECO:0000256" key="7">
    <source>
        <dbReference type="ARBA" id="ARBA00023027"/>
    </source>
</evidence>
<dbReference type="PANTHER" id="PTHR20275:SF6">
    <property type="entry name" value="NAD KINASE 2, CHLOROPLASTIC"/>
    <property type="match status" value="1"/>
</dbReference>
<sequence>MRTCAAASWRPAPACPPRARSVVVVRANSGGWLSSNGGGASPAGGGATPPHHLGASAATSTYAAPEVHSVDLLTNAPVVSNGKQACSAGTRGWEQKSDLYLLRSDGHSCIRETVHPSGALQFAHPSSQQHLLVWKQRAKRVMVLKKLGDELLPEFCEVLQHLGAELGISAVVEPADFKLLSERGVCPPYVDTYAPEDLPHLHRYVDFVVCLGGDGLLLHAASLFGSALPPVISFKLGSLGFLTAHGFFDFRRHLDDVVSGCSELETCSVWDSVEGTSKQGVRITLRMRLHCELWRDGRCVEQHEVLNEVVLSRGANPYLSNIEVFESGQLITKVQADGVMLATPTGSTAYNVAAGGSMVHPGVPAILFTPICPHSLNFRPVVLPDYVDLELRIADGARCGAVVTFDGRFSHEMQPGESVKVRMSPNPVPTINSEDGTMDWFGAIQRCFQWSERVEQRPMTHVLQQAAPEPAPLQKQPAPLQS</sequence>
<dbReference type="InterPro" id="IPR017437">
    <property type="entry name" value="ATP-NAD_kinase_PpnK-typ_C"/>
</dbReference>
<evidence type="ECO:0000313" key="8">
    <source>
        <dbReference type="EMBL" id="PSC69807.1"/>
    </source>
</evidence>
<evidence type="ECO:0000313" key="9">
    <source>
        <dbReference type="Proteomes" id="UP000239649"/>
    </source>
</evidence>
<dbReference type="GO" id="GO:0005524">
    <property type="term" value="F:ATP binding"/>
    <property type="evidence" value="ECO:0007669"/>
    <property type="project" value="UniProtKB-KW"/>
</dbReference>
<reference evidence="8 9" key="1">
    <citation type="journal article" date="2018" name="Plant J.">
        <title>Genome sequences of Chlorella sorokiniana UTEX 1602 and Micractinium conductrix SAG 241.80: implications to maltose excretion by a green alga.</title>
        <authorList>
            <person name="Arriola M.B."/>
            <person name="Velmurugan N."/>
            <person name="Zhang Y."/>
            <person name="Plunkett M.H."/>
            <person name="Hondzo H."/>
            <person name="Barney B.M."/>
        </authorList>
    </citation>
    <scope>NUCLEOTIDE SEQUENCE [LARGE SCALE GENOMIC DNA]</scope>
    <source>
        <strain evidence="8 9">SAG 241.80</strain>
    </source>
</reference>
<evidence type="ECO:0000256" key="6">
    <source>
        <dbReference type="ARBA" id="ARBA00022857"/>
    </source>
</evidence>
<keyword evidence="2" id="KW-0808">Transferase</keyword>
<evidence type="ECO:0000256" key="1">
    <source>
        <dbReference type="ARBA" id="ARBA00010995"/>
    </source>
</evidence>
<dbReference type="HAMAP" id="MF_00361">
    <property type="entry name" value="NAD_kinase"/>
    <property type="match status" value="1"/>
</dbReference>
<keyword evidence="7" id="KW-0520">NAD</keyword>
<gene>
    <name evidence="8" type="ORF">C2E20_6765</name>
</gene>
<name>A0A2P6V6U3_9CHLO</name>
<evidence type="ECO:0000256" key="3">
    <source>
        <dbReference type="ARBA" id="ARBA00022741"/>
    </source>
</evidence>
<dbReference type="OrthoDB" id="24581at2759"/>
<proteinExistence type="inferred from homology"/>
<dbReference type="PANTHER" id="PTHR20275">
    <property type="entry name" value="NAD KINASE"/>
    <property type="match status" value="1"/>
</dbReference>
<keyword evidence="4 8" id="KW-0418">Kinase</keyword>
<dbReference type="InterPro" id="IPR002504">
    <property type="entry name" value="NADK"/>
</dbReference>
<evidence type="ECO:0000256" key="2">
    <source>
        <dbReference type="ARBA" id="ARBA00022679"/>
    </source>
</evidence>
<comment type="similarity">
    <text evidence="1">Belongs to the NAD kinase family.</text>
</comment>
<dbReference type="Pfam" id="PF20143">
    <property type="entry name" value="NAD_kinase_C"/>
    <property type="match status" value="1"/>
</dbReference>
<evidence type="ECO:0000256" key="4">
    <source>
        <dbReference type="ARBA" id="ARBA00022777"/>
    </source>
</evidence>
<dbReference type="GO" id="GO:0006741">
    <property type="term" value="P:NADP+ biosynthetic process"/>
    <property type="evidence" value="ECO:0007669"/>
    <property type="project" value="InterPro"/>
</dbReference>
<dbReference type="EMBL" id="LHPF02000024">
    <property type="protein sequence ID" value="PSC69807.1"/>
    <property type="molecule type" value="Genomic_DNA"/>
</dbReference>
<dbReference type="FunFam" id="2.60.200.30:FF:000009">
    <property type="entry name" value="Poly(P)/ATP NAD kinase"/>
    <property type="match status" value="1"/>
</dbReference>
<keyword evidence="3" id="KW-0547">Nucleotide-binding</keyword>
<organism evidence="8 9">
    <name type="scientific">Micractinium conductrix</name>
    <dbReference type="NCBI Taxonomy" id="554055"/>
    <lineage>
        <taxon>Eukaryota</taxon>
        <taxon>Viridiplantae</taxon>
        <taxon>Chlorophyta</taxon>
        <taxon>core chlorophytes</taxon>
        <taxon>Trebouxiophyceae</taxon>
        <taxon>Chlorellales</taxon>
        <taxon>Chlorellaceae</taxon>
        <taxon>Chlorella clade</taxon>
        <taxon>Micractinium</taxon>
    </lineage>
</organism>
<dbReference type="GO" id="GO:0003951">
    <property type="term" value="F:NAD+ kinase activity"/>
    <property type="evidence" value="ECO:0007669"/>
    <property type="project" value="InterPro"/>
</dbReference>
<keyword evidence="5" id="KW-0067">ATP-binding</keyword>
<dbReference type="Proteomes" id="UP000239649">
    <property type="component" value="Unassembled WGS sequence"/>
</dbReference>